<dbReference type="InterPro" id="IPR013083">
    <property type="entry name" value="Znf_RING/FYVE/PHD"/>
</dbReference>
<keyword evidence="2 4" id="KW-0863">Zinc-finger</keyword>
<gene>
    <name evidence="8 9" type="primary">LOC104611659</name>
</gene>
<dbReference type="eggNOG" id="KOG0800">
    <property type="taxonomic scope" value="Eukaryota"/>
</dbReference>
<dbReference type="InterPro" id="IPR051834">
    <property type="entry name" value="RING_finger_E3_ligase"/>
</dbReference>
<dbReference type="KEGG" id="nnu:104611659"/>
<feature type="region of interest" description="Disordered" evidence="5">
    <location>
        <begin position="58"/>
        <end position="102"/>
    </location>
</feature>
<evidence type="ECO:0000256" key="4">
    <source>
        <dbReference type="PROSITE-ProRule" id="PRU00175"/>
    </source>
</evidence>
<dbReference type="AlphaFoldDB" id="A0A1U8B7V2"/>
<evidence type="ECO:0000256" key="5">
    <source>
        <dbReference type="SAM" id="MobiDB-lite"/>
    </source>
</evidence>
<evidence type="ECO:0000256" key="2">
    <source>
        <dbReference type="ARBA" id="ARBA00022771"/>
    </source>
</evidence>
<evidence type="ECO:0000259" key="6">
    <source>
        <dbReference type="PROSITE" id="PS50089"/>
    </source>
</evidence>
<evidence type="ECO:0000313" key="7">
    <source>
        <dbReference type="Proteomes" id="UP000189703"/>
    </source>
</evidence>
<dbReference type="SUPFAM" id="SSF57850">
    <property type="entry name" value="RING/U-box"/>
    <property type="match status" value="1"/>
</dbReference>
<dbReference type="GO" id="GO:0008270">
    <property type="term" value="F:zinc ion binding"/>
    <property type="evidence" value="ECO:0007669"/>
    <property type="project" value="UniProtKB-KW"/>
</dbReference>
<dbReference type="OrthoDB" id="8062037at2759"/>
<dbReference type="PANTHER" id="PTHR45931:SF3">
    <property type="entry name" value="RING ZINC FINGER-CONTAINING PROTEIN"/>
    <property type="match status" value="1"/>
</dbReference>
<organism evidence="7 9">
    <name type="scientific">Nelumbo nucifera</name>
    <name type="common">Sacred lotus</name>
    <dbReference type="NCBI Taxonomy" id="4432"/>
    <lineage>
        <taxon>Eukaryota</taxon>
        <taxon>Viridiplantae</taxon>
        <taxon>Streptophyta</taxon>
        <taxon>Embryophyta</taxon>
        <taxon>Tracheophyta</taxon>
        <taxon>Spermatophyta</taxon>
        <taxon>Magnoliopsida</taxon>
        <taxon>Proteales</taxon>
        <taxon>Nelumbonaceae</taxon>
        <taxon>Nelumbo</taxon>
    </lineage>
</organism>
<dbReference type="CDD" id="cd16454">
    <property type="entry name" value="RING-H2_PA-TM-RING"/>
    <property type="match status" value="1"/>
</dbReference>
<feature type="compositionally biased region" description="Low complexity" evidence="5">
    <location>
        <begin position="80"/>
        <end position="89"/>
    </location>
</feature>
<dbReference type="RefSeq" id="XP_010277126.1">
    <property type="nucleotide sequence ID" value="XM_010278824.2"/>
</dbReference>
<keyword evidence="7" id="KW-1185">Reference proteome</keyword>
<dbReference type="RefSeq" id="XP_010277125.1">
    <property type="nucleotide sequence ID" value="XM_010278823.2"/>
</dbReference>
<evidence type="ECO:0000256" key="1">
    <source>
        <dbReference type="ARBA" id="ARBA00022723"/>
    </source>
</evidence>
<dbReference type="PROSITE" id="PS50089">
    <property type="entry name" value="ZF_RING_2"/>
    <property type="match status" value="1"/>
</dbReference>
<reference evidence="8 9" key="1">
    <citation type="submission" date="2025-04" db="UniProtKB">
        <authorList>
            <consortium name="RefSeq"/>
        </authorList>
    </citation>
    <scope>IDENTIFICATION</scope>
</reference>
<protein>
    <submittedName>
        <fullName evidence="8 9">Probable E3 ubiquitin-protein ligase RHY1A isoform X1</fullName>
    </submittedName>
</protein>
<dbReference type="Gene3D" id="3.30.40.10">
    <property type="entry name" value="Zinc/RING finger domain, C3HC4 (zinc finger)"/>
    <property type="match status" value="1"/>
</dbReference>
<dbReference type="Pfam" id="PF13639">
    <property type="entry name" value="zf-RING_2"/>
    <property type="match status" value="1"/>
</dbReference>
<dbReference type="Proteomes" id="UP000189703">
    <property type="component" value="Unplaced"/>
</dbReference>
<keyword evidence="3" id="KW-0862">Zinc</keyword>
<evidence type="ECO:0000313" key="8">
    <source>
        <dbReference type="RefSeq" id="XP_010277125.1"/>
    </source>
</evidence>
<dbReference type="GO" id="GO:0005634">
    <property type="term" value="C:nucleus"/>
    <property type="evidence" value="ECO:0000318"/>
    <property type="project" value="GO_Central"/>
</dbReference>
<sequence length="280" mass="31087">MTSASELFYVRRSRAGRNTTELGLFSATDRNLHQNRRHTYQRSDDCDPLRRSSHVRHLCSPGFHTGREASRINHGGSQSGTGNSTGTETSSRRTDRLRFSSGNRLPGAVIQARERLLERLRGVSLSGNRQSRGGSTPSISWDEFASSDDWDTEIPREWLPGSASLGGPTAQVDALSSTQGMNQKKPAGLSREEIDCLHREIFSYTGKGPLDATLRPTNECSICLERFQGGDWLISLPCEHRFHSACLDPWVQICGDCPYCRTAIVVGHHQMGIKKPLNPH</sequence>
<evidence type="ECO:0000313" key="9">
    <source>
        <dbReference type="RefSeq" id="XP_010277126.1"/>
    </source>
</evidence>
<dbReference type="InterPro" id="IPR001841">
    <property type="entry name" value="Znf_RING"/>
</dbReference>
<feature type="domain" description="RING-type" evidence="6">
    <location>
        <begin position="220"/>
        <end position="261"/>
    </location>
</feature>
<dbReference type="PANTHER" id="PTHR45931">
    <property type="entry name" value="SI:CH211-59O9.10"/>
    <property type="match status" value="1"/>
</dbReference>
<keyword evidence="1" id="KW-0479">Metal-binding</keyword>
<evidence type="ECO:0000256" key="3">
    <source>
        <dbReference type="ARBA" id="ARBA00022833"/>
    </source>
</evidence>
<name>A0A1U8B7V2_NELNU</name>
<accession>A0A1U8B7V2</accession>
<dbReference type="GO" id="GO:0006511">
    <property type="term" value="P:ubiquitin-dependent protein catabolic process"/>
    <property type="evidence" value="ECO:0000318"/>
    <property type="project" value="GO_Central"/>
</dbReference>
<dbReference type="GeneID" id="104611659"/>
<dbReference type="GO" id="GO:0061630">
    <property type="term" value="F:ubiquitin protein ligase activity"/>
    <property type="evidence" value="ECO:0000318"/>
    <property type="project" value="GO_Central"/>
</dbReference>
<proteinExistence type="predicted"/>
<dbReference type="SMART" id="SM00184">
    <property type="entry name" value="RING"/>
    <property type="match status" value="1"/>
</dbReference>
<dbReference type="OMA" id="YCRTNIQ"/>
<feature type="region of interest" description="Disordered" evidence="5">
    <location>
        <begin position="156"/>
        <end position="189"/>
    </location>
</feature>